<feature type="region of interest" description="Disordered" evidence="1">
    <location>
        <begin position="118"/>
        <end position="137"/>
    </location>
</feature>
<name>A0A9W7GNA9_9STRA</name>
<keyword evidence="3" id="KW-1185">Reference proteome</keyword>
<reference evidence="3" key="1">
    <citation type="journal article" date="2023" name="Commun. Biol.">
        <title>Genome analysis of Parmales, the sister group of diatoms, reveals the evolutionary specialization of diatoms from phago-mixotrophs to photoautotrophs.</title>
        <authorList>
            <person name="Ban H."/>
            <person name="Sato S."/>
            <person name="Yoshikawa S."/>
            <person name="Yamada K."/>
            <person name="Nakamura Y."/>
            <person name="Ichinomiya M."/>
            <person name="Sato N."/>
            <person name="Blanc-Mathieu R."/>
            <person name="Endo H."/>
            <person name="Kuwata A."/>
            <person name="Ogata H."/>
        </authorList>
    </citation>
    <scope>NUCLEOTIDE SEQUENCE [LARGE SCALE GENOMIC DNA]</scope>
</reference>
<comment type="caution">
    <text evidence="2">The sequence shown here is derived from an EMBL/GenBank/DDBJ whole genome shotgun (WGS) entry which is preliminary data.</text>
</comment>
<proteinExistence type="predicted"/>
<evidence type="ECO:0000313" key="3">
    <source>
        <dbReference type="Proteomes" id="UP001165065"/>
    </source>
</evidence>
<organism evidence="2 3">
    <name type="scientific">Triparma columacea</name>
    <dbReference type="NCBI Taxonomy" id="722753"/>
    <lineage>
        <taxon>Eukaryota</taxon>
        <taxon>Sar</taxon>
        <taxon>Stramenopiles</taxon>
        <taxon>Ochrophyta</taxon>
        <taxon>Bolidophyceae</taxon>
        <taxon>Parmales</taxon>
        <taxon>Triparmaceae</taxon>
        <taxon>Triparma</taxon>
    </lineage>
</organism>
<dbReference type="AlphaFoldDB" id="A0A9W7GNA9"/>
<sequence>MSTLSTVLSPLAKIEEEHLALATPVSATAATTTILDPASAISTMDIDSAEGQSKNVEAAAVVDNVVNAPSQPSTLSQLVTQLSNQQPQPPPQPPTHLPPSARRLDVLKSMEILHPPLSSPTAISVSSPLPPSTTTPPVVTFNSTAETTQNSILATERNLNVLHNARVLKSQRYHERMYEMFSKLTLNNLEEIDSLNKLIKAMNM</sequence>
<protein>
    <submittedName>
        <fullName evidence="2">Uncharacterized protein</fullName>
    </submittedName>
</protein>
<evidence type="ECO:0000256" key="1">
    <source>
        <dbReference type="SAM" id="MobiDB-lite"/>
    </source>
</evidence>
<dbReference type="EMBL" id="BRYA01000331">
    <property type="protein sequence ID" value="GMI47133.1"/>
    <property type="molecule type" value="Genomic_DNA"/>
</dbReference>
<accession>A0A9W7GNA9</accession>
<evidence type="ECO:0000313" key="2">
    <source>
        <dbReference type="EMBL" id="GMI47133.1"/>
    </source>
</evidence>
<gene>
    <name evidence="2" type="ORF">TrCOL_g5309</name>
</gene>
<dbReference type="Proteomes" id="UP001165065">
    <property type="component" value="Unassembled WGS sequence"/>
</dbReference>